<feature type="DNA-binding region" description="H-T-H motif" evidence="4">
    <location>
        <begin position="40"/>
        <end position="59"/>
    </location>
</feature>
<keyword evidence="2 4" id="KW-0238">DNA-binding</keyword>
<dbReference type="RefSeq" id="WP_345713306.1">
    <property type="nucleotide sequence ID" value="NZ_BAABIL010000477.1"/>
</dbReference>
<evidence type="ECO:0000313" key="6">
    <source>
        <dbReference type="EMBL" id="GAA4989274.1"/>
    </source>
</evidence>
<gene>
    <name evidence="6" type="ORF">GCM10023225_28300</name>
</gene>
<dbReference type="PANTHER" id="PTHR30055">
    <property type="entry name" value="HTH-TYPE TRANSCRIPTIONAL REGULATOR RUTR"/>
    <property type="match status" value="1"/>
</dbReference>
<dbReference type="SUPFAM" id="SSF46689">
    <property type="entry name" value="Homeodomain-like"/>
    <property type="match status" value="1"/>
</dbReference>
<keyword evidence="7" id="KW-1185">Reference proteome</keyword>
<evidence type="ECO:0000256" key="3">
    <source>
        <dbReference type="ARBA" id="ARBA00023163"/>
    </source>
</evidence>
<dbReference type="PANTHER" id="PTHR30055:SF234">
    <property type="entry name" value="HTH-TYPE TRANSCRIPTIONAL REGULATOR BETI"/>
    <property type="match status" value="1"/>
</dbReference>
<organism evidence="6 7">
    <name type="scientific">Kineococcus glutinatus</name>
    <dbReference type="NCBI Taxonomy" id="1070872"/>
    <lineage>
        <taxon>Bacteria</taxon>
        <taxon>Bacillati</taxon>
        <taxon>Actinomycetota</taxon>
        <taxon>Actinomycetes</taxon>
        <taxon>Kineosporiales</taxon>
        <taxon>Kineosporiaceae</taxon>
        <taxon>Kineococcus</taxon>
    </lineage>
</organism>
<accession>A0ABP9I5R3</accession>
<dbReference type="PRINTS" id="PR00455">
    <property type="entry name" value="HTHTETR"/>
</dbReference>
<dbReference type="InterPro" id="IPR009057">
    <property type="entry name" value="Homeodomain-like_sf"/>
</dbReference>
<sequence length="213" mass="22829">MSTPRRYASALRAEQARLTRRRVIAAAHALFLERGYAATTVAAVAAAAGVSQQTVYNAVGAKPALLKAVYDVALAGDDDPAPIADRPGVRAVQEAPDARTALHRYAALGRGLLERAGPLLALLLAQVPGDPDLREWLRTTDGERATGTARAARFVADRFGLRDGLAVDEAADLLWTLTAPEIAVRLVHDRGWSWDRYEAWLGRVMADSLLGPG</sequence>
<evidence type="ECO:0000259" key="5">
    <source>
        <dbReference type="PROSITE" id="PS50977"/>
    </source>
</evidence>
<dbReference type="InterPro" id="IPR050109">
    <property type="entry name" value="HTH-type_TetR-like_transc_reg"/>
</dbReference>
<protein>
    <submittedName>
        <fullName evidence="6">TetR family transcriptional regulator</fullName>
    </submittedName>
</protein>
<dbReference type="EMBL" id="BAABIL010000477">
    <property type="protein sequence ID" value="GAA4989274.1"/>
    <property type="molecule type" value="Genomic_DNA"/>
</dbReference>
<dbReference type="Pfam" id="PF00440">
    <property type="entry name" value="TetR_N"/>
    <property type="match status" value="1"/>
</dbReference>
<evidence type="ECO:0000313" key="7">
    <source>
        <dbReference type="Proteomes" id="UP001501195"/>
    </source>
</evidence>
<proteinExistence type="predicted"/>
<keyword evidence="3" id="KW-0804">Transcription</keyword>
<name>A0ABP9I5R3_9ACTN</name>
<keyword evidence="1" id="KW-0805">Transcription regulation</keyword>
<evidence type="ECO:0000256" key="1">
    <source>
        <dbReference type="ARBA" id="ARBA00023015"/>
    </source>
</evidence>
<dbReference type="InterPro" id="IPR001647">
    <property type="entry name" value="HTH_TetR"/>
</dbReference>
<dbReference type="Proteomes" id="UP001501195">
    <property type="component" value="Unassembled WGS sequence"/>
</dbReference>
<dbReference type="Gene3D" id="1.10.357.10">
    <property type="entry name" value="Tetracycline Repressor, domain 2"/>
    <property type="match status" value="1"/>
</dbReference>
<reference evidence="7" key="1">
    <citation type="journal article" date="2019" name="Int. J. Syst. Evol. Microbiol.">
        <title>The Global Catalogue of Microorganisms (GCM) 10K type strain sequencing project: providing services to taxonomists for standard genome sequencing and annotation.</title>
        <authorList>
            <consortium name="The Broad Institute Genomics Platform"/>
            <consortium name="The Broad Institute Genome Sequencing Center for Infectious Disease"/>
            <person name="Wu L."/>
            <person name="Ma J."/>
        </authorList>
    </citation>
    <scope>NUCLEOTIDE SEQUENCE [LARGE SCALE GENOMIC DNA]</scope>
    <source>
        <strain evidence="7">JCM 18126</strain>
    </source>
</reference>
<evidence type="ECO:0000256" key="4">
    <source>
        <dbReference type="PROSITE-ProRule" id="PRU00335"/>
    </source>
</evidence>
<evidence type="ECO:0000256" key="2">
    <source>
        <dbReference type="ARBA" id="ARBA00023125"/>
    </source>
</evidence>
<dbReference type="PROSITE" id="PS50977">
    <property type="entry name" value="HTH_TETR_2"/>
    <property type="match status" value="1"/>
</dbReference>
<feature type="domain" description="HTH tetR-type" evidence="5">
    <location>
        <begin position="17"/>
        <end position="77"/>
    </location>
</feature>
<comment type="caution">
    <text evidence="6">The sequence shown here is derived from an EMBL/GenBank/DDBJ whole genome shotgun (WGS) entry which is preliminary data.</text>
</comment>